<protein>
    <recommendedName>
        <fullName evidence="2">Carboxymuconolactone decarboxylase</fullName>
    </recommendedName>
</protein>
<organism evidence="1">
    <name type="scientific">Agrobacterium deltaense</name>
    <dbReference type="NCBI Taxonomy" id="1183412"/>
    <lineage>
        <taxon>Bacteria</taxon>
        <taxon>Pseudomonadati</taxon>
        <taxon>Pseudomonadota</taxon>
        <taxon>Alphaproteobacteria</taxon>
        <taxon>Hyphomicrobiales</taxon>
        <taxon>Rhizobiaceae</taxon>
        <taxon>Rhizobium/Agrobacterium group</taxon>
        <taxon>Agrobacterium</taxon>
    </lineage>
</organism>
<dbReference type="EMBL" id="KY000069">
    <property type="protein sequence ID" value="ASK48469.1"/>
    <property type="molecule type" value="Genomic_DNA"/>
</dbReference>
<proteinExistence type="predicted"/>
<dbReference type="RefSeq" id="WP_172690444.1">
    <property type="nucleotide sequence ID" value="NZ_KY000069.1"/>
</dbReference>
<dbReference type="Gene3D" id="1.20.1290.10">
    <property type="entry name" value="AhpD-like"/>
    <property type="match status" value="1"/>
</dbReference>
<dbReference type="PANTHER" id="PTHR34846:SF11">
    <property type="entry name" value="4-CARBOXYMUCONOLACTONE DECARBOXYLASE FAMILY PROTEIN (AFU_ORTHOLOGUE AFUA_6G11590)"/>
    <property type="match status" value="1"/>
</dbReference>
<dbReference type="AlphaFoldDB" id="A0A2Z2Q556"/>
<dbReference type="PANTHER" id="PTHR34846">
    <property type="entry name" value="4-CARBOXYMUCONOLACTONE DECARBOXYLASE FAMILY PROTEIN (AFU_ORTHOLOGUE AFUA_6G11590)"/>
    <property type="match status" value="1"/>
</dbReference>
<evidence type="ECO:0008006" key="2">
    <source>
        <dbReference type="Google" id="ProtNLM"/>
    </source>
</evidence>
<geneLocation type="plasmid" evidence="1">
    <name>pTi_Tun176</name>
</geneLocation>
<dbReference type="InterPro" id="IPR029032">
    <property type="entry name" value="AhpD-like"/>
</dbReference>
<evidence type="ECO:0000313" key="1">
    <source>
        <dbReference type="EMBL" id="ASK48469.1"/>
    </source>
</evidence>
<dbReference type="SUPFAM" id="SSF69118">
    <property type="entry name" value="AhpD-like"/>
    <property type="match status" value="1"/>
</dbReference>
<accession>A0A2Z2Q556</accession>
<name>A0A2Z2Q556_9HYPH</name>
<sequence>MPNLRRLEPDEFPADAQDLVAQILKVSADGVGGPFNLMLRSPEMGRRLMALLSYFNDETQILDPHVRRLAVLVLARRCSARYAWWTHRRRALSAGQFTSAQLDALNRGERPEGLDSRLHATFDFVLSLIAGGPSDAAVSEALEQLGEVQLVELVALCGTYTTVAYLLKTGDVDLPDGESDTLLPLASPFSELLA</sequence>
<keyword evidence="1" id="KW-0614">Plasmid</keyword>
<reference evidence="1" key="1">
    <citation type="submission" date="2016-10" db="EMBL/GenBank/DDBJ databases">
        <title>Agrobacterium Ti plasmids: Classification based on T-DNA and Vir regions organization.</title>
        <authorList>
            <person name="Nabi N."/>
            <person name="Vial L."/>
            <person name="Ben Hafsa A."/>
            <person name="Chapulliot D."/>
            <person name="Berard A."/>
            <person name="Chauveau A."/>
            <person name="Le Paslier M.-C."/>
            <person name="Harzallah Skhiri F."/>
            <person name="Brunel D."/>
            <person name="Nesme X."/>
            <person name="Chaouachi M."/>
        </authorList>
    </citation>
    <scope>NUCLEOTIDE SEQUENCE</scope>
    <source>
        <strain evidence="1">Tun176</strain>
        <plasmid evidence="1">pTi_Tun176</plasmid>
    </source>
</reference>